<keyword evidence="7" id="KW-1185">Reference proteome</keyword>
<dbReference type="EMBL" id="WFLN01000005">
    <property type="protein sequence ID" value="KAB8031964.1"/>
    <property type="molecule type" value="Genomic_DNA"/>
</dbReference>
<evidence type="ECO:0000256" key="1">
    <source>
        <dbReference type="ARBA" id="ARBA00022490"/>
    </source>
</evidence>
<sequence length="237" mass="27592">MHLWIKRRVKMETLMRIAISGHSGCGNTTATTNVGKALQLKIVNYTFRDLARDLSLNFEDIHKEASTNLIYDYLTDLTLIRNAISNENIVVGTRLAAWLMDAELRIWLHAPLEIRATRINRRESEKESSYEQVLYKTLKRDEQNRKRYLRLYGLDIDDHSDFDVTINTEKLTADQVSSLIVAAAKWAKKSQLERTNLHLSRIQEIIAENLQLPIEAVQDPKYPIDIREVYKRLKKVK</sequence>
<protein>
    <submittedName>
        <fullName evidence="6">AAA family ATPase</fullName>
    </submittedName>
</protein>
<name>A0A833JDU3_9BACT</name>
<evidence type="ECO:0000256" key="3">
    <source>
        <dbReference type="ARBA" id="ARBA00022741"/>
    </source>
</evidence>
<keyword evidence="5" id="KW-0067">ATP-binding</keyword>
<dbReference type="InterPro" id="IPR011892">
    <property type="entry name" value="Cyt_kin_arch"/>
</dbReference>
<dbReference type="SUPFAM" id="SSF52540">
    <property type="entry name" value="P-loop containing nucleoside triphosphate hydrolases"/>
    <property type="match status" value="1"/>
</dbReference>
<organism evidence="6 7">
    <name type="scientific">Fluviispira multicolorata</name>
    <dbReference type="NCBI Taxonomy" id="2654512"/>
    <lineage>
        <taxon>Bacteria</taxon>
        <taxon>Pseudomonadati</taxon>
        <taxon>Bdellovibrionota</taxon>
        <taxon>Oligoflexia</taxon>
        <taxon>Silvanigrellales</taxon>
        <taxon>Silvanigrellaceae</taxon>
        <taxon>Fluviispira</taxon>
    </lineage>
</organism>
<evidence type="ECO:0000313" key="7">
    <source>
        <dbReference type="Proteomes" id="UP000442694"/>
    </source>
</evidence>
<dbReference type="GO" id="GO:0016776">
    <property type="term" value="F:phosphotransferase activity, phosphate group as acceptor"/>
    <property type="evidence" value="ECO:0007669"/>
    <property type="project" value="InterPro"/>
</dbReference>
<keyword evidence="1" id="KW-0963">Cytoplasm</keyword>
<keyword evidence="2" id="KW-0808">Transferase</keyword>
<evidence type="ECO:0000256" key="2">
    <source>
        <dbReference type="ARBA" id="ARBA00022679"/>
    </source>
</evidence>
<keyword evidence="4" id="KW-0418">Kinase</keyword>
<dbReference type="GO" id="GO:0005524">
    <property type="term" value="F:ATP binding"/>
    <property type="evidence" value="ECO:0007669"/>
    <property type="project" value="UniProtKB-KW"/>
</dbReference>
<dbReference type="InterPro" id="IPR027417">
    <property type="entry name" value="P-loop_NTPase"/>
</dbReference>
<dbReference type="NCBIfam" id="TIGR02173">
    <property type="entry name" value="cyt_kin_arch"/>
    <property type="match status" value="1"/>
</dbReference>
<dbReference type="Proteomes" id="UP000442694">
    <property type="component" value="Unassembled WGS sequence"/>
</dbReference>
<dbReference type="Pfam" id="PF13189">
    <property type="entry name" value="Cytidylate_kin2"/>
    <property type="match status" value="1"/>
</dbReference>
<dbReference type="Gene3D" id="3.40.50.300">
    <property type="entry name" value="P-loop containing nucleotide triphosphate hydrolases"/>
    <property type="match status" value="1"/>
</dbReference>
<evidence type="ECO:0000256" key="5">
    <source>
        <dbReference type="ARBA" id="ARBA00022840"/>
    </source>
</evidence>
<dbReference type="GO" id="GO:0006139">
    <property type="term" value="P:nucleobase-containing compound metabolic process"/>
    <property type="evidence" value="ECO:0007669"/>
    <property type="project" value="InterPro"/>
</dbReference>
<proteinExistence type="predicted"/>
<reference evidence="6 7" key="1">
    <citation type="submission" date="2019-10" db="EMBL/GenBank/DDBJ databases">
        <title>New genus of Silvanigrellaceae.</title>
        <authorList>
            <person name="Pitt A."/>
            <person name="Hahn M.W."/>
        </authorList>
    </citation>
    <scope>NUCLEOTIDE SEQUENCE [LARGE SCALE GENOMIC DNA]</scope>
    <source>
        <strain evidence="6 7">33A1-SZDP</strain>
    </source>
</reference>
<accession>A0A833JDU3</accession>
<keyword evidence="3" id="KW-0547">Nucleotide-binding</keyword>
<dbReference type="AlphaFoldDB" id="A0A833JDU3"/>
<evidence type="ECO:0000256" key="4">
    <source>
        <dbReference type="ARBA" id="ARBA00022777"/>
    </source>
</evidence>
<dbReference type="GO" id="GO:0016301">
    <property type="term" value="F:kinase activity"/>
    <property type="evidence" value="ECO:0007669"/>
    <property type="project" value="UniProtKB-KW"/>
</dbReference>
<evidence type="ECO:0000313" key="6">
    <source>
        <dbReference type="EMBL" id="KAB8031964.1"/>
    </source>
</evidence>
<comment type="caution">
    <text evidence="6">The sequence shown here is derived from an EMBL/GenBank/DDBJ whole genome shotgun (WGS) entry which is preliminary data.</text>
</comment>
<gene>
    <name evidence="6" type="ORF">GCL57_04775</name>
</gene>